<reference evidence="2 3" key="1">
    <citation type="journal article" date="2017" name="ISME J.">
        <title>Energy and carbon metabolisms in a deep terrestrial subsurface fluid microbial community.</title>
        <authorList>
            <person name="Momper L."/>
            <person name="Jungbluth S.P."/>
            <person name="Lee M.D."/>
            <person name="Amend J.P."/>
        </authorList>
    </citation>
    <scope>NUCLEOTIDE SEQUENCE [LARGE SCALE GENOMIC DNA]</scope>
    <source>
        <strain evidence="2">SURF_5</strain>
    </source>
</reference>
<evidence type="ECO:0000313" key="3">
    <source>
        <dbReference type="Proteomes" id="UP000265882"/>
    </source>
</evidence>
<feature type="domain" description="Schlafen group 3-like DNA/RNA helicase" evidence="1">
    <location>
        <begin position="300"/>
        <end position="691"/>
    </location>
</feature>
<evidence type="ECO:0000313" key="2">
    <source>
        <dbReference type="EMBL" id="RJP15996.1"/>
    </source>
</evidence>
<dbReference type="EMBL" id="QZKU01000129">
    <property type="protein sequence ID" value="RJP15996.1"/>
    <property type="molecule type" value="Genomic_DNA"/>
</dbReference>
<dbReference type="Proteomes" id="UP000265882">
    <property type="component" value="Unassembled WGS sequence"/>
</dbReference>
<dbReference type="Pfam" id="PF09848">
    <property type="entry name" value="SLFN-g3_helicase"/>
    <property type="match status" value="1"/>
</dbReference>
<protein>
    <submittedName>
        <fullName evidence="2">DUF2075 domain-containing protein</fullName>
    </submittedName>
</protein>
<organism evidence="2 3">
    <name type="scientific">Abyssobacteria bacterium (strain SURF_5)</name>
    <dbReference type="NCBI Taxonomy" id="2093360"/>
    <lineage>
        <taxon>Bacteria</taxon>
        <taxon>Pseudomonadati</taxon>
        <taxon>Candidatus Hydrogenedentota</taxon>
        <taxon>Candidatus Abyssobacteria</taxon>
    </lineage>
</organism>
<comment type="caution">
    <text evidence="2">The sequence shown here is derived from an EMBL/GenBank/DDBJ whole genome shotgun (WGS) entry which is preliminary data.</text>
</comment>
<sequence length="726" mass="83160">MSEANEGLTWWNFSKSQRRLRFRSLASSENLKKTPDSNNDFCARPTDFRRCLAMAAGFASSVREFLTTDKDHIVGRLVTAIANSGFESQQSRQIRVWAEEVDVLKTQLRLLVCEDPRVGLWHIILEYEIPRRQKRPDVIFLAHDIVMVLEFKFAATSFEASSRWQAEDYALNLRDFHAESASRRIIPILCAADAKLPDAMQNFLLSDSVANLQTTNSEKLGACLKRCFDAFQRKQEMPIQADEWLNSAYRPTLTVIEAAERLYDRQDVREISHSYAENLDKTTDMLMNIIAGSKAQRKHTICFVTGVPGAGKTLTGLNVVHDPAIRSKQGPSGIFLSGNGPLVKIIREAIVQNQMRQGHKRRECKYEVEIFIQNVHTFLSHHHENPDAVPHEHVVIFDEAQRAWDRKQMRRKRSLDISEPAQLLEVMERFSDWAVIIALVGGGQEIYLGEAGLEEWGRALLSSQKKWSVVASPEALSGGASVADHRLFDDQTALNMEVVAEPLFHLSVSVRSHRAQLIAEWVNALLELDTIRTFEKLPDTREFPVVVTRDLEDARRWLRLRTFSDRNLRCGLISTSEDQRLRAYGLEASSNFRSDYPFEKWYLAGPDDIRSSFQLEVAASEFECQGLELDWVGVCWGGDLTPDETGEEWEYRNFRGSKWQRCRQAVEQEYIRNRYRVLLTRARCGMVIWVPPGDESDPTRDPHRFNRVYDLIKAAGVPNLEISELE</sequence>
<name>A0A3A4NCA7_ABYX5</name>
<evidence type="ECO:0000259" key="1">
    <source>
        <dbReference type="Pfam" id="PF09848"/>
    </source>
</evidence>
<gene>
    <name evidence="2" type="ORF">C4520_19665</name>
</gene>
<dbReference type="AlphaFoldDB" id="A0A3A4NCA7"/>
<dbReference type="InterPro" id="IPR027417">
    <property type="entry name" value="P-loop_NTPase"/>
</dbReference>
<dbReference type="Gene3D" id="3.40.50.300">
    <property type="entry name" value="P-loop containing nucleotide triphosphate hydrolases"/>
    <property type="match status" value="1"/>
</dbReference>
<dbReference type="SUPFAM" id="SSF52540">
    <property type="entry name" value="P-loop containing nucleoside triphosphate hydrolases"/>
    <property type="match status" value="1"/>
</dbReference>
<accession>A0A3A4NCA7</accession>
<proteinExistence type="predicted"/>
<dbReference type="InterPro" id="IPR018647">
    <property type="entry name" value="SLFN_3-like_DNA/RNA_helicase"/>
</dbReference>